<dbReference type="GO" id="GO:0032259">
    <property type="term" value="P:methylation"/>
    <property type="evidence" value="ECO:0007669"/>
    <property type="project" value="UniProtKB-KW"/>
</dbReference>
<dbReference type="RefSeq" id="WP_285457006.1">
    <property type="nucleotide sequence ID" value="NZ_CP127173.1"/>
</dbReference>
<dbReference type="Gene3D" id="3.40.50.150">
    <property type="entry name" value="Vaccinia Virus protein VP39"/>
    <property type="match status" value="1"/>
</dbReference>
<keyword evidence="3" id="KW-1185">Reference proteome</keyword>
<dbReference type="InterPro" id="IPR013217">
    <property type="entry name" value="Methyltransf_12"/>
</dbReference>
<dbReference type="SUPFAM" id="SSF53335">
    <property type="entry name" value="S-adenosyl-L-methionine-dependent methyltransferases"/>
    <property type="match status" value="1"/>
</dbReference>
<dbReference type="PANTHER" id="PTHR43667:SF2">
    <property type="entry name" value="FATTY ACID C-METHYL TRANSFERASE"/>
    <property type="match status" value="1"/>
</dbReference>
<keyword evidence="2" id="KW-0808">Transferase</keyword>
<protein>
    <submittedName>
        <fullName evidence="2">Class I SAM-dependent methyltransferase</fullName>
        <ecNumber evidence="2">2.1.1.-</ecNumber>
    </submittedName>
</protein>
<evidence type="ECO:0000259" key="1">
    <source>
        <dbReference type="Pfam" id="PF08242"/>
    </source>
</evidence>
<keyword evidence="2" id="KW-0489">Methyltransferase</keyword>
<sequence>MTGLQVPTPLRSRANPDEYGCTVLSTGVSDYADGAEDLVTALLENAQDRGSLSDELTLAARTWPERYHLDHGRANVLRTLALPPDAAVLEIGCGTGAITSHLAERCRYVDAVEPVASRARGARARTRDLGDVEVFVGGIEDVPEVPAYDVVVVIGVLEYVGSGSDDDEVYTSFLRAAHARLRPGGQLVLAIENQLGVKYLCGAAEDHTGRAWDGVTGYPDGGVARTFSRKRLLGLVDRAGFGGTTVLGAFPDYKLTRALLSDELIAASPRLATQLPAFPSPDWAGDADRVADEERVWAELVDAGLAAQHSNSFLVLAAKDGEPRLWPDTVLASFFSTDRAADFCTQSVVERGDHGLRVRRTPLAAHPGAAHGVRVVSTVDDVVDAPTVLDLAQRHPERLTELLGRWRDLVVARAEDLGPRLWDLTPQNLLVTPSGLVPIDLEWSVDGCTADDVLARGILITADELARGGRVPGPTVGDIVRDLCGRLGLDESAVLDVATAEARFQVIRQAGRCDPAYLADRTEELTRAWTVRLAEPSAG</sequence>
<name>A0ABY8XUT2_9PSEU</name>
<dbReference type="EMBL" id="CP127173">
    <property type="protein sequence ID" value="WIV59464.1"/>
    <property type="molecule type" value="Genomic_DNA"/>
</dbReference>
<dbReference type="Pfam" id="PF08242">
    <property type="entry name" value="Methyltransf_12"/>
    <property type="match status" value="1"/>
</dbReference>
<gene>
    <name evidence="2" type="ORF">QP939_13035</name>
</gene>
<organism evidence="2 3">
    <name type="scientific">Amycolatopsis nalaikhensis</name>
    <dbReference type="NCBI Taxonomy" id="715472"/>
    <lineage>
        <taxon>Bacteria</taxon>
        <taxon>Bacillati</taxon>
        <taxon>Actinomycetota</taxon>
        <taxon>Actinomycetes</taxon>
        <taxon>Pseudonocardiales</taxon>
        <taxon>Pseudonocardiaceae</taxon>
        <taxon>Amycolatopsis</taxon>
    </lineage>
</organism>
<evidence type="ECO:0000313" key="2">
    <source>
        <dbReference type="EMBL" id="WIV59464.1"/>
    </source>
</evidence>
<evidence type="ECO:0000313" key="3">
    <source>
        <dbReference type="Proteomes" id="UP001227101"/>
    </source>
</evidence>
<dbReference type="InterPro" id="IPR029063">
    <property type="entry name" value="SAM-dependent_MTases_sf"/>
</dbReference>
<reference evidence="2 3" key="1">
    <citation type="submission" date="2023-06" db="EMBL/GenBank/DDBJ databases">
        <authorList>
            <person name="Oyuntsetseg B."/>
            <person name="Kim S.B."/>
        </authorList>
    </citation>
    <scope>NUCLEOTIDE SEQUENCE [LARGE SCALE GENOMIC DNA]</scope>
    <source>
        <strain evidence="2 3">2-2</strain>
    </source>
</reference>
<feature type="domain" description="Methyltransferase type 12" evidence="1">
    <location>
        <begin position="89"/>
        <end position="187"/>
    </location>
</feature>
<dbReference type="CDD" id="cd02440">
    <property type="entry name" value="AdoMet_MTases"/>
    <property type="match status" value="1"/>
</dbReference>
<proteinExistence type="predicted"/>
<accession>A0ABY8XUT2</accession>
<dbReference type="GO" id="GO:0008168">
    <property type="term" value="F:methyltransferase activity"/>
    <property type="evidence" value="ECO:0007669"/>
    <property type="project" value="UniProtKB-KW"/>
</dbReference>
<dbReference type="PANTHER" id="PTHR43667">
    <property type="entry name" value="CYCLOPROPANE-FATTY-ACYL-PHOSPHOLIPID SYNTHASE"/>
    <property type="match status" value="1"/>
</dbReference>
<dbReference type="Proteomes" id="UP001227101">
    <property type="component" value="Chromosome"/>
</dbReference>
<dbReference type="EC" id="2.1.1.-" evidence="2"/>
<dbReference type="InterPro" id="IPR050723">
    <property type="entry name" value="CFA/CMAS"/>
</dbReference>